<evidence type="ECO:0000313" key="2">
    <source>
        <dbReference type="Proteomes" id="UP000093129"/>
    </source>
</evidence>
<evidence type="ECO:0000313" key="1">
    <source>
        <dbReference type="EMBL" id="OCB03337.1"/>
    </source>
</evidence>
<dbReference type="Gene3D" id="3.30.70.2940">
    <property type="match status" value="1"/>
</dbReference>
<sequence length="394" mass="43345">MSTIHYRFIEPLDVLFLRGNKLFGDPGSYGESLIPPWPSVAAGALRTRILVDDGVDLQAFAESRVEHPYLGTPQEPGSFTLTAFHLARRHGDGRVEVLMAIPADLVITEDKPGAAQPRRLVPTATGESGIRHSFPLPLCPILPAQNRSKPLSGYWLTQAGWCQHRCGESVDPAHLVSNAHLWRMDDRVGVGLDMTQRRAAEGKLFAMQAVSLIQRGHALDLQQYPSDYDVGFVAGIMGAELPRSGTIRFGGDGRGARLALMEQTLPELDYAAMAHQKKARMILTTPGIFDNGWLPNGIHKNAQGGYDLVLEGIRGRLVCAAVSRSEVVSGWDIARGQPKEAQRCAPTGSVYWIDDLQAHPDALRNITEAGLWEKNSDNPSRRAEGYNRFTWAIW</sequence>
<dbReference type="Proteomes" id="UP000093129">
    <property type="component" value="Unassembled WGS sequence"/>
</dbReference>
<comment type="caution">
    <text evidence="1">The sequence shown here is derived from an EMBL/GenBank/DDBJ whole genome shotgun (WGS) entry which is preliminary data.</text>
</comment>
<dbReference type="Pfam" id="PF09700">
    <property type="entry name" value="Cas_Cmr3"/>
    <property type="match status" value="1"/>
</dbReference>
<dbReference type="AlphaFoldDB" id="A0A1B9C040"/>
<proteinExistence type="predicted"/>
<gene>
    <name evidence="1" type="ORF">BBC27_08280</name>
</gene>
<dbReference type="Gene3D" id="2.60.40.4350">
    <property type="match status" value="1"/>
</dbReference>
<name>A0A1B9C040_9PROT</name>
<protein>
    <recommendedName>
        <fullName evidence="3">Type III-B CRISPR module-associated protein Cmr3</fullName>
    </recommendedName>
</protein>
<reference evidence="1 2" key="1">
    <citation type="submission" date="2016-07" db="EMBL/GenBank/DDBJ databases">
        <title>Draft genome of a psychrotolerant acidophile Acidithiobacillus ferrivorans strain YL15.</title>
        <authorList>
            <person name="Peng T."/>
            <person name="Ma L."/>
            <person name="Nan M."/>
            <person name="An N."/>
            <person name="Wang M."/>
            <person name="Qiu G."/>
            <person name="Zeng W."/>
        </authorList>
    </citation>
    <scope>NUCLEOTIDE SEQUENCE [LARGE SCALE GENOMIC DNA]</scope>
    <source>
        <strain evidence="1 2">YL15</strain>
    </source>
</reference>
<accession>A0A1B9C040</accession>
<dbReference type="InterPro" id="IPR019117">
    <property type="entry name" value="CRISPR-assoc_protein_Cmr3"/>
</dbReference>
<dbReference type="RefSeq" id="WP_065412927.1">
    <property type="nucleotide sequence ID" value="NZ_MASQ01000070.1"/>
</dbReference>
<evidence type="ECO:0008006" key="3">
    <source>
        <dbReference type="Google" id="ProtNLM"/>
    </source>
</evidence>
<organism evidence="1 2">
    <name type="scientific">Acidithiobacillus ferrivorans</name>
    <dbReference type="NCBI Taxonomy" id="160808"/>
    <lineage>
        <taxon>Bacteria</taxon>
        <taxon>Pseudomonadati</taxon>
        <taxon>Pseudomonadota</taxon>
        <taxon>Acidithiobacillia</taxon>
        <taxon>Acidithiobacillales</taxon>
        <taxon>Acidithiobacillaceae</taxon>
        <taxon>Acidithiobacillus</taxon>
    </lineage>
</organism>
<dbReference type="EMBL" id="MASQ01000070">
    <property type="protein sequence ID" value="OCB03337.1"/>
    <property type="molecule type" value="Genomic_DNA"/>
</dbReference>